<sequence>MVNGEMIQMAARSAISIVALTLNYKMARKNRMQNHGKGGINRLKEFSRHLPHVADATMAEAYALK</sequence>
<accession>A0A0D3ENN9</accession>
<keyword evidence="2" id="KW-1185">Reference proteome</keyword>
<dbReference type="Proteomes" id="UP000026960">
    <property type="component" value="Chromosome 1"/>
</dbReference>
<protein>
    <submittedName>
        <fullName evidence="1">Uncharacterized protein</fullName>
    </submittedName>
</protein>
<dbReference type="EnsemblPlants" id="OBART01G15170.10">
    <property type="protein sequence ID" value="OBART01G15170.10"/>
    <property type="gene ID" value="OBART01G15170"/>
</dbReference>
<organism evidence="1">
    <name type="scientific">Oryza barthii</name>
    <dbReference type="NCBI Taxonomy" id="65489"/>
    <lineage>
        <taxon>Eukaryota</taxon>
        <taxon>Viridiplantae</taxon>
        <taxon>Streptophyta</taxon>
        <taxon>Embryophyta</taxon>
        <taxon>Tracheophyta</taxon>
        <taxon>Spermatophyta</taxon>
        <taxon>Magnoliopsida</taxon>
        <taxon>Liliopsida</taxon>
        <taxon>Poales</taxon>
        <taxon>Poaceae</taxon>
        <taxon>BOP clade</taxon>
        <taxon>Oryzoideae</taxon>
        <taxon>Oryzeae</taxon>
        <taxon>Oryzinae</taxon>
        <taxon>Oryza</taxon>
    </lineage>
</organism>
<evidence type="ECO:0000313" key="2">
    <source>
        <dbReference type="Proteomes" id="UP000026960"/>
    </source>
</evidence>
<evidence type="ECO:0000313" key="1">
    <source>
        <dbReference type="EnsemblPlants" id="OBART01G15170.10"/>
    </source>
</evidence>
<reference evidence="1" key="2">
    <citation type="submission" date="2015-03" db="UniProtKB">
        <authorList>
            <consortium name="EnsemblPlants"/>
        </authorList>
    </citation>
    <scope>IDENTIFICATION</scope>
</reference>
<dbReference type="HOGENOM" id="CLU_2853244_0_0_1"/>
<proteinExistence type="predicted"/>
<reference evidence="1" key="1">
    <citation type="journal article" date="2009" name="Rice">
        <title>De Novo Next Generation Sequencing of Plant Genomes.</title>
        <authorList>
            <person name="Rounsley S."/>
            <person name="Marri P.R."/>
            <person name="Yu Y."/>
            <person name="He R."/>
            <person name="Sisneros N."/>
            <person name="Goicoechea J.L."/>
            <person name="Lee S.J."/>
            <person name="Angelova A."/>
            <person name="Kudrna D."/>
            <person name="Luo M."/>
            <person name="Affourtit J."/>
            <person name="Desany B."/>
            <person name="Knight J."/>
            <person name="Niazi F."/>
            <person name="Egholm M."/>
            <person name="Wing R.A."/>
        </authorList>
    </citation>
    <scope>NUCLEOTIDE SEQUENCE [LARGE SCALE GENOMIC DNA]</scope>
    <source>
        <strain evidence="1">cv. IRGC 105608</strain>
    </source>
</reference>
<name>A0A0D3ENN9_9ORYZ</name>
<dbReference type="Gramene" id="OBART01G15170.10">
    <property type="protein sequence ID" value="OBART01G15170.10"/>
    <property type="gene ID" value="OBART01G15170"/>
</dbReference>
<dbReference type="AlphaFoldDB" id="A0A0D3ENN9"/>